<dbReference type="GO" id="GO:0003841">
    <property type="term" value="F:1-acylglycerol-3-phosphate O-acyltransferase activity"/>
    <property type="evidence" value="ECO:0007669"/>
    <property type="project" value="TreeGrafter"/>
</dbReference>
<keyword evidence="2" id="KW-0444">Lipid biosynthesis</keyword>
<feature type="domain" description="Phospholipid/glycerol acyltransferase" evidence="6">
    <location>
        <begin position="29"/>
        <end position="141"/>
    </location>
</feature>
<keyword evidence="5" id="KW-0012">Acyltransferase</keyword>
<dbReference type="Proteomes" id="UP000501534">
    <property type="component" value="Chromosome"/>
</dbReference>
<evidence type="ECO:0000256" key="5">
    <source>
        <dbReference type="ARBA" id="ARBA00023315"/>
    </source>
</evidence>
<evidence type="ECO:0000259" key="6">
    <source>
        <dbReference type="SMART" id="SM00563"/>
    </source>
</evidence>
<evidence type="ECO:0000256" key="3">
    <source>
        <dbReference type="ARBA" id="ARBA00022679"/>
    </source>
</evidence>
<sequence length="219" mass="23977">MSWWSGKLLRILAVEVVVEGDPPSTSTPVMMAPNHVSWLDTFAISAVRPTRFIAKSEIRDWPIAGWVAQRSGTLFIRRAKRNDTARINELVHAALAEGDCVGFFPEGTTSEGDTLLKFHSSLFEPAVANGATVQPVAIRYEHPDGTHCRAMSFVGDLSFQQSLGLVIRQKRSVARVRFAPAINPAGFTRRDVARMARAKVATLLGLPETDTPPSTAPDR</sequence>
<keyword evidence="8" id="KW-1185">Reference proteome</keyword>
<evidence type="ECO:0000313" key="7">
    <source>
        <dbReference type="EMBL" id="QJR13134.1"/>
    </source>
</evidence>
<dbReference type="EMBL" id="CP053069">
    <property type="protein sequence ID" value="QJR13134.1"/>
    <property type="molecule type" value="Genomic_DNA"/>
</dbReference>
<evidence type="ECO:0000256" key="1">
    <source>
        <dbReference type="ARBA" id="ARBA00005189"/>
    </source>
</evidence>
<dbReference type="AlphaFoldDB" id="A0A6M4H3L6"/>
<gene>
    <name evidence="7" type="ORF">DSM104443_04228</name>
</gene>
<dbReference type="KEGG" id="uru:DSM104443_04228"/>
<keyword evidence="3" id="KW-0808">Transferase</keyword>
<organism evidence="7 8">
    <name type="scientific">Usitatibacter rugosus</name>
    <dbReference type="NCBI Taxonomy" id="2732067"/>
    <lineage>
        <taxon>Bacteria</taxon>
        <taxon>Pseudomonadati</taxon>
        <taxon>Pseudomonadota</taxon>
        <taxon>Betaproteobacteria</taxon>
        <taxon>Nitrosomonadales</taxon>
        <taxon>Usitatibacteraceae</taxon>
        <taxon>Usitatibacter</taxon>
    </lineage>
</organism>
<proteinExistence type="predicted"/>
<dbReference type="PANTHER" id="PTHR10434">
    <property type="entry name" value="1-ACYL-SN-GLYCEROL-3-PHOSPHATE ACYLTRANSFERASE"/>
    <property type="match status" value="1"/>
</dbReference>
<dbReference type="PANTHER" id="PTHR10434:SF64">
    <property type="entry name" value="1-ACYL-SN-GLYCEROL-3-PHOSPHATE ACYLTRANSFERASE-RELATED"/>
    <property type="match status" value="1"/>
</dbReference>
<reference evidence="7 8" key="1">
    <citation type="submission" date="2020-04" db="EMBL/GenBank/DDBJ databases">
        <title>Usitatibacter rugosus gen. nov., sp. nov. and Usitatibacter palustris sp. nov., novel members of Usitatibacteraceae fam. nov. within the order Nitrosomonadales isolated from soil.</title>
        <authorList>
            <person name="Huber K.J."/>
            <person name="Neumann-Schaal M."/>
            <person name="Geppert A."/>
            <person name="Luckner M."/>
            <person name="Wanner G."/>
            <person name="Overmann J."/>
        </authorList>
    </citation>
    <scope>NUCLEOTIDE SEQUENCE [LARGE SCALE GENOMIC DNA]</scope>
    <source>
        <strain evidence="7 8">0125_3</strain>
    </source>
</reference>
<dbReference type="InterPro" id="IPR002123">
    <property type="entry name" value="Plipid/glycerol_acylTrfase"/>
</dbReference>
<keyword evidence="4" id="KW-0443">Lipid metabolism</keyword>
<evidence type="ECO:0000256" key="2">
    <source>
        <dbReference type="ARBA" id="ARBA00022516"/>
    </source>
</evidence>
<dbReference type="SUPFAM" id="SSF69593">
    <property type="entry name" value="Glycerol-3-phosphate (1)-acyltransferase"/>
    <property type="match status" value="1"/>
</dbReference>
<dbReference type="GO" id="GO:0006654">
    <property type="term" value="P:phosphatidic acid biosynthetic process"/>
    <property type="evidence" value="ECO:0007669"/>
    <property type="project" value="TreeGrafter"/>
</dbReference>
<accession>A0A6M4H3L6</accession>
<dbReference type="SMART" id="SM00563">
    <property type="entry name" value="PlsC"/>
    <property type="match status" value="1"/>
</dbReference>
<evidence type="ECO:0000256" key="4">
    <source>
        <dbReference type="ARBA" id="ARBA00023098"/>
    </source>
</evidence>
<protein>
    <recommendedName>
        <fullName evidence="6">Phospholipid/glycerol acyltransferase domain-containing protein</fullName>
    </recommendedName>
</protein>
<evidence type="ECO:0000313" key="8">
    <source>
        <dbReference type="Proteomes" id="UP000501534"/>
    </source>
</evidence>
<dbReference type="Pfam" id="PF01553">
    <property type="entry name" value="Acyltransferase"/>
    <property type="match status" value="1"/>
</dbReference>
<dbReference type="CDD" id="cd07989">
    <property type="entry name" value="LPLAT_AGPAT-like"/>
    <property type="match status" value="1"/>
</dbReference>
<comment type="pathway">
    <text evidence="1">Lipid metabolism.</text>
</comment>
<name>A0A6M4H3L6_9PROT</name>
<dbReference type="RefSeq" id="WP_171095944.1">
    <property type="nucleotide sequence ID" value="NZ_CP053069.1"/>
</dbReference>